<dbReference type="Gene3D" id="3.40.30.10">
    <property type="entry name" value="Glutaredoxin"/>
    <property type="match status" value="1"/>
</dbReference>
<dbReference type="InterPro" id="IPR013766">
    <property type="entry name" value="Thioredoxin_domain"/>
</dbReference>
<dbReference type="InterPro" id="IPR017937">
    <property type="entry name" value="Thioredoxin_CS"/>
</dbReference>
<name>I4EDE0_9BACT</name>
<evidence type="ECO:0000256" key="3">
    <source>
        <dbReference type="ARBA" id="ARBA00023157"/>
    </source>
</evidence>
<keyword evidence="6" id="KW-1133">Transmembrane helix</keyword>
<dbReference type="PANTHER" id="PTHR42852:SF6">
    <property type="entry name" value="THIOL:DISULFIDE INTERCHANGE PROTEIN DSBE"/>
    <property type="match status" value="1"/>
</dbReference>
<dbReference type="PROSITE" id="PS51352">
    <property type="entry name" value="THIOREDOXIN_2"/>
    <property type="match status" value="1"/>
</dbReference>
<dbReference type="CDD" id="cd02966">
    <property type="entry name" value="TlpA_like_family"/>
    <property type="match status" value="1"/>
</dbReference>
<feature type="domain" description="Thioredoxin" evidence="7">
    <location>
        <begin position="84"/>
        <end position="223"/>
    </location>
</feature>
<comment type="caution">
    <text evidence="8">The sequence shown here is derived from an EMBL/GenBank/DDBJ whole genome shotgun (WGS) entry which is preliminary data.</text>
</comment>
<dbReference type="EMBL" id="CAGS01000054">
    <property type="protein sequence ID" value="CCF82702.1"/>
    <property type="molecule type" value="Genomic_DNA"/>
</dbReference>
<evidence type="ECO:0000313" key="9">
    <source>
        <dbReference type="Proteomes" id="UP000004221"/>
    </source>
</evidence>
<dbReference type="Pfam" id="PF00578">
    <property type="entry name" value="AhpC-TSA"/>
    <property type="match status" value="1"/>
</dbReference>
<keyword evidence="6" id="KW-0812">Transmembrane</keyword>
<organism evidence="8 9">
    <name type="scientific">Nitrolancea hollandica Lb</name>
    <dbReference type="NCBI Taxonomy" id="1129897"/>
    <lineage>
        <taxon>Bacteria</taxon>
        <taxon>Pseudomonadati</taxon>
        <taxon>Thermomicrobiota</taxon>
        <taxon>Thermomicrobia</taxon>
        <taxon>Sphaerobacterales</taxon>
        <taxon>Sphaerobacterineae</taxon>
        <taxon>Sphaerobacteraceae</taxon>
        <taxon>Nitrolancea</taxon>
    </lineage>
</organism>
<dbReference type="GO" id="GO:0016491">
    <property type="term" value="F:oxidoreductase activity"/>
    <property type="evidence" value="ECO:0007669"/>
    <property type="project" value="InterPro"/>
</dbReference>
<dbReference type="InterPro" id="IPR000866">
    <property type="entry name" value="AhpC/TSA"/>
</dbReference>
<evidence type="ECO:0000256" key="1">
    <source>
        <dbReference type="ARBA" id="ARBA00004196"/>
    </source>
</evidence>
<keyword evidence="6" id="KW-0472">Membrane</keyword>
<evidence type="ECO:0000256" key="6">
    <source>
        <dbReference type="SAM" id="Phobius"/>
    </source>
</evidence>
<sequence length="225" mass="23852">MTSFDSPMAGNAGQRKDRPVDATHEDKPSGERSGFSIRNRLIPAITAVIVIGLLALLGYSLFGSPKKSVVEGPGRVNTVGSLVTLGNRPAPEFTLTDFSGGHISLDQFRGKTVVLNFWASWCGPCKAEAPILADLAKTSDPSKIAVVGIAVWDLESDSQAFLKDHGLNYANGSDKNGAVAIDYGVSGVPETFFISPDGKLMGKFPGQLQSTQQVSDLLKELTSRA</sequence>
<evidence type="ECO:0000256" key="2">
    <source>
        <dbReference type="ARBA" id="ARBA00022748"/>
    </source>
</evidence>
<dbReference type="InterPro" id="IPR036249">
    <property type="entry name" value="Thioredoxin-like_sf"/>
</dbReference>
<feature type="transmembrane region" description="Helical" evidence="6">
    <location>
        <begin position="41"/>
        <end position="62"/>
    </location>
</feature>
<keyword evidence="3" id="KW-1015">Disulfide bond</keyword>
<keyword evidence="4" id="KW-0676">Redox-active center</keyword>
<evidence type="ECO:0000259" key="7">
    <source>
        <dbReference type="PROSITE" id="PS51352"/>
    </source>
</evidence>
<keyword evidence="9" id="KW-1185">Reference proteome</keyword>
<dbReference type="AlphaFoldDB" id="I4EDE0"/>
<dbReference type="GO" id="GO:0030313">
    <property type="term" value="C:cell envelope"/>
    <property type="evidence" value="ECO:0007669"/>
    <property type="project" value="UniProtKB-SubCell"/>
</dbReference>
<dbReference type="GO" id="GO:0017004">
    <property type="term" value="P:cytochrome complex assembly"/>
    <property type="evidence" value="ECO:0007669"/>
    <property type="project" value="UniProtKB-KW"/>
</dbReference>
<keyword evidence="2" id="KW-0201">Cytochrome c-type biogenesis</keyword>
<evidence type="ECO:0000256" key="4">
    <source>
        <dbReference type="ARBA" id="ARBA00023284"/>
    </source>
</evidence>
<evidence type="ECO:0000256" key="5">
    <source>
        <dbReference type="SAM" id="MobiDB-lite"/>
    </source>
</evidence>
<accession>I4EDE0</accession>
<dbReference type="SUPFAM" id="SSF52833">
    <property type="entry name" value="Thioredoxin-like"/>
    <property type="match status" value="1"/>
</dbReference>
<dbReference type="InterPro" id="IPR050553">
    <property type="entry name" value="Thioredoxin_ResA/DsbE_sf"/>
</dbReference>
<comment type="subcellular location">
    <subcellularLocation>
        <location evidence="1">Cell envelope</location>
    </subcellularLocation>
</comment>
<evidence type="ECO:0000313" key="8">
    <source>
        <dbReference type="EMBL" id="CCF82702.1"/>
    </source>
</evidence>
<reference evidence="8 9" key="1">
    <citation type="journal article" date="2012" name="ISME J.">
        <title>Nitrification expanded: discovery, physiology and genomics of a nitrite-oxidizing bacterium from the phylum Chloroflexi.</title>
        <authorList>
            <person name="Sorokin D.Y."/>
            <person name="Lucker S."/>
            <person name="Vejmelkova D."/>
            <person name="Kostrikina N.A."/>
            <person name="Kleerebezem R."/>
            <person name="Rijpstra W.I."/>
            <person name="Damste J.S."/>
            <person name="Le Paslier D."/>
            <person name="Muyzer G."/>
            <person name="Wagner M."/>
            <person name="van Loosdrecht M.C."/>
            <person name="Daims H."/>
        </authorList>
    </citation>
    <scope>NUCLEOTIDE SEQUENCE [LARGE SCALE GENOMIC DNA]</scope>
    <source>
        <strain evidence="9">none</strain>
    </source>
</reference>
<dbReference type="PANTHER" id="PTHR42852">
    <property type="entry name" value="THIOL:DISULFIDE INTERCHANGE PROTEIN DSBE"/>
    <property type="match status" value="1"/>
</dbReference>
<dbReference type="PROSITE" id="PS00194">
    <property type="entry name" value="THIOREDOXIN_1"/>
    <property type="match status" value="1"/>
</dbReference>
<dbReference type="RefSeq" id="WP_008475010.1">
    <property type="nucleotide sequence ID" value="NZ_CAGS01000054.1"/>
</dbReference>
<protein>
    <submittedName>
        <fullName evidence="8">Redoxin domain protein</fullName>
    </submittedName>
</protein>
<feature type="region of interest" description="Disordered" evidence="5">
    <location>
        <begin position="1"/>
        <end position="33"/>
    </location>
</feature>
<dbReference type="GO" id="GO:0016209">
    <property type="term" value="F:antioxidant activity"/>
    <property type="evidence" value="ECO:0007669"/>
    <property type="project" value="InterPro"/>
</dbReference>
<gene>
    <name evidence="8" type="ORF">NITHO_1470005</name>
</gene>
<proteinExistence type="predicted"/>
<dbReference type="Proteomes" id="UP000004221">
    <property type="component" value="Unassembled WGS sequence"/>
</dbReference>
<feature type="compositionally biased region" description="Basic and acidic residues" evidence="5">
    <location>
        <begin position="14"/>
        <end position="30"/>
    </location>
</feature>